<evidence type="ECO:0000256" key="6">
    <source>
        <dbReference type="SAM" id="MobiDB-lite"/>
    </source>
</evidence>
<dbReference type="FunFam" id="1.20.1250.20:FF:000140">
    <property type="entry name" value="Putative MFS phospholipid transporter"/>
    <property type="match status" value="1"/>
</dbReference>
<proteinExistence type="predicted"/>
<evidence type="ECO:0000259" key="8">
    <source>
        <dbReference type="PROSITE" id="PS50850"/>
    </source>
</evidence>
<dbReference type="PANTHER" id="PTHR23508:SF10">
    <property type="entry name" value="CARBOXYLIC ACID TRANSPORTER PROTEIN HOMOLOG"/>
    <property type="match status" value="1"/>
</dbReference>
<name>A0A0H2RZB8_9AGAM</name>
<reference evidence="9 10" key="1">
    <citation type="submission" date="2015-04" db="EMBL/GenBank/DDBJ databases">
        <title>Complete genome sequence of Schizopora paradoxa KUC8140, a cosmopolitan wood degrader in East Asia.</title>
        <authorList>
            <consortium name="DOE Joint Genome Institute"/>
            <person name="Min B."/>
            <person name="Park H."/>
            <person name="Jang Y."/>
            <person name="Kim J.-J."/>
            <person name="Kim K.H."/>
            <person name="Pangilinan J."/>
            <person name="Lipzen A."/>
            <person name="Riley R."/>
            <person name="Grigoriev I.V."/>
            <person name="Spatafora J.W."/>
            <person name="Choi I.-G."/>
        </authorList>
    </citation>
    <scope>NUCLEOTIDE SEQUENCE [LARGE SCALE GENOMIC DNA]</scope>
    <source>
        <strain evidence="9 10">KUC8140</strain>
    </source>
</reference>
<dbReference type="PROSITE" id="PS51257">
    <property type="entry name" value="PROKAR_LIPOPROTEIN"/>
    <property type="match status" value="1"/>
</dbReference>
<evidence type="ECO:0000256" key="7">
    <source>
        <dbReference type="SAM" id="Phobius"/>
    </source>
</evidence>
<feature type="transmembrane region" description="Helical" evidence="7">
    <location>
        <begin position="226"/>
        <end position="249"/>
    </location>
</feature>
<keyword evidence="2" id="KW-0813">Transport</keyword>
<dbReference type="InterPro" id="IPR020846">
    <property type="entry name" value="MFS_dom"/>
</dbReference>
<feature type="domain" description="Major facilitator superfamily (MFS) profile" evidence="8">
    <location>
        <begin position="12"/>
        <end position="432"/>
    </location>
</feature>
<organism evidence="9 10">
    <name type="scientific">Schizopora paradoxa</name>
    <dbReference type="NCBI Taxonomy" id="27342"/>
    <lineage>
        <taxon>Eukaryota</taxon>
        <taxon>Fungi</taxon>
        <taxon>Dikarya</taxon>
        <taxon>Basidiomycota</taxon>
        <taxon>Agaricomycotina</taxon>
        <taxon>Agaricomycetes</taxon>
        <taxon>Hymenochaetales</taxon>
        <taxon>Schizoporaceae</taxon>
        <taxon>Schizopora</taxon>
    </lineage>
</organism>
<protein>
    <submittedName>
        <fullName evidence="9">MFS Git1p-related glycerophosphoinositol and glycerophosphocholine permease</fullName>
    </submittedName>
</protein>
<evidence type="ECO:0000256" key="3">
    <source>
        <dbReference type="ARBA" id="ARBA00022692"/>
    </source>
</evidence>
<keyword evidence="10" id="KW-1185">Reference proteome</keyword>
<comment type="subcellular location">
    <subcellularLocation>
        <location evidence="1">Membrane</location>
        <topology evidence="1">Multi-pass membrane protein</topology>
    </subcellularLocation>
</comment>
<dbReference type="PANTHER" id="PTHR23508">
    <property type="entry name" value="CARBOXYLIC ACID TRANSPORTER PROTEIN HOMOLOG"/>
    <property type="match status" value="1"/>
</dbReference>
<dbReference type="STRING" id="27342.A0A0H2RZB8"/>
<feature type="transmembrane region" description="Helical" evidence="7">
    <location>
        <begin position="333"/>
        <end position="359"/>
    </location>
</feature>
<keyword evidence="3 7" id="KW-0812">Transmembrane</keyword>
<feature type="region of interest" description="Disordered" evidence="6">
    <location>
        <begin position="452"/>
        <end position="486"/>
    </location>
</feature>
<keyword evidence="4 7" id="KW-1133">Transmembrane helix</keyword>
<dbReference type="InterPro" id="IPR005828">
    <property type="entry name" value="MFS_sugar_transport-like"/>
</dbReference>
<evidence type="ECO:0000313" key="9">
    <source>
        <dbReference type="EMBL" id="KLO17089.1"/>
    </source>
</evidence>
<dbReference type="FunCoup" id="A0A0H2RZB8">
    <property type="interactions" value="35"/>
</dbReference>
<feature type="transmembrane region" description="Helical" evidence="7">
    <location>
        <begin position="84"/>
        <end position="103"/>
    </location>
</feature>
<feature type="transmembrane region" description="Helical" evidence="7">
    <location>
        <begin position="152"/>
        <end position="180"/>
    </location>
</feature>
<feature type="transmembrane region" description="Helical" evidence="7">
    <location>
        <begin position="410"/>
        <end position="428"/>
    </location>
</feature>
<dbReference type="GO" id="GO:0046943">
    <property type="term" value="F:carboxylic acid transmembrane transporter activity"/>
    <property type="evidence" value="ECO:0007669"/>
    <property type="project" value="TreeGrafter"/>
</dbReference>
<keyword evidence="5 7" id="KW-0472">Membrane</keyword>
<evidence type="ECO:0000256" key="5">
    <source>
        <dbReference type="ARBA" id="ARBA00023136"/>
    </source>
</evidence>
<dbReference type="Pfam" id="PF00083">
    <property type="entry name" value="Sugar_tr"/>
    <property type="match status" value="1"/>
</dbReference>
<feature type="transmembrane region" description="Helical" evidence="7">
    <location>
        <begin position="186"/>
        <end position="205"/>
    </location>
</feature>
<sequence>MSKRPGLSQISMIFACGTALFSDGYANGVIGPGMLLKRIYGTDAVNAHHFANTINSTVFAGTVVGMLVFGYLSDKVGRKFGMMTATGIVALFSLLSAASSGAHHSLHGLLQMLAAMRFLLGIGIGAEYPCGSVAASEQTEEEGIAKNAQNRWFALATNSMIDFGFVIATFTLLVLFWIFGDSHLRVVWRLGLGLGFIPAMLVFLWRLKMENPTRFKRDNMLRVRKIPYWLIFKRYWKGLTALSATWFIYDFVTYPFGIYSSTITDNITGNATSLTVVLGWATVINAFYMPGTLGGALIVDYIGPKNCMLVGLLSQAVIGFIMSGAYVPLTKHIGGFAVVYGIFLSLGEVGPGNCLGMLAAKSGPTAIRGQYYGIAAAVGKIGAFVGTWVFPVIIDDFGGSSSNKGNTGPFWIGSGLAVVSAIITFFFIRPLSADSMTKEDIAFREYLEENGFDTSQMGSGEEIDDEASVGTDEKADYAAKKAEGDL</sequence>
<dbReference type="Proteomes" id="UP000053477">
    <property type="component" value="Unassembled WGS sequence"/>
</dbReference>
<dbReference type="AlphaFoldDB" id="A0A0H2RZB8"/>
<feature type="transmembrane region" description="Helical" evidence="7">
    <location>
        <begin position="50"/>
        <end position="72"/>
    </location>
</feature>
<feature type="transmembrane region" description="Helical" evidence="7">
    <location>
        <begin position="269"/>
        <end position="288"/>
    </location>
</feature>
<dbReference type="InterPro" id="IPR036259">
    <property type="entry name" value="MFS_trans_sf"/>
</dbReference>
<feature type="transmembrane region" description="Helical" evidence="7">
    <location>
        <begin position="309"/>
        <end position="327"/>
    </location>
</feature>
<gene>
    <name evidence="9" type="ORF">SCHPADRAFT_821927</name>
</gene>
<dbReference type="Gene3D" id="1.20.1250.20">
    <property type="entry name" value="MFS general substrate transporter like domains"/>
    <property type="match status" value="1"/>
</dbReference>
<evidence type="ECO:0000313" key="10">
    <source>
        <dbReference type="Proteomes" id="UP000053477"/>
    </source>
</evidence>
<dbReference type="PROSITE" id="PS50850">
    <property type="entry name" value="MFS"/>
    <property type="match status" value="1"/>
</dbReference>
<evidence type="ECO:0000256" key="1">
    <source>
        <dbReference type="ARBA" id="ARBA00004141"/>
    </source>
</evidence>
<dbReference type="SUPFAM" id="SSF103473">
    <property type="entry name" value="MFS general substrate transporter"/>
    <property type="match status" value="1"/>
</dbReference>
<accession>A0A0H2RZB8</accession>
<dbReference type="GO" id="GO:0005886">
    <property type="term" value="C:plasma membrane"/>
    <property type="evidence" value="ECO:0007669"/>
    <property type="project" value="TreeGrafter"/>
</dbReference>
<feature type="transmembrane region" description="Helical" evidence="7">
    <location>
        <begin position="371"/>
        <end position="390"/>
    </location>
</feature>
<feature type="transmembrane region" description="Helical" evidence="7">
    <location>
        <begin position="109"/>
        <end position="131"/>
    </location>
</feature>
<evidence type="ECO:0000256" key="4">
    <source>
        <dbReference type="ARBA" id="ARBA00022989"/>
    </source>
</evidence>
<feature type="compositionally biased region" description="Basic and acidic residues" evidence="6">
    <location>
        <begin position="471"/>
        <end position="486"/>
    </location>
</feature>
<dbReference type="EMBL" id="KQ085908">
    <property type="protein sequence ID" value="KLO17089.1"/>
    <property type="molecule type" value="Genomic_DNA"/>
</dbReference>
<dbReference type="OrthoDB" id="2261376at2759"/>
<dbReference type="InParanoid" id="A0A0H2RZB8"/>
<evidence type="ECO:0000256" key="2">
    <source>
        <dbReference type="ARBA" id="ARBA00022448"/>
    </source>
</evidence>